<gene>
    <name evidence="1" type="ORF">UFOVP1636_334</name>
</gene>
<protein>
    <submittedName>
        <fullName evidence="1">WYL domain containing protein</fullName>
    </submittedName>
</protein>
<evidence type="ECO:0000313" key="1">
    <source>
        <dbReference type="EMBL" id="CAB4221495.1"/>
    </source>
</evidence>
<name>A0A6J5T1C8_9CAUD</name>
<reference evidence="1" key="1">
    <citation type="submission" date="2020-05" db="EMBL/GenBank/DDBJ databases">
        <authorList>
            <person name="Chiriac C."/>
            <person name="Salcher M."/>
            <person name="Ghai R."/>
            <person name="Kavagutti S V."/>
        </authorList>
    </citation>
    <scope>NUCLEOTIDE SEQUENCE</scope>
</reference>
<accession>A0A6J5T1C8</accession>
<proteinExistence type="predicted"/>
<sequence length="94" mass="11188">MTIEIPEHKSAEERNKWLRNILATRTYEVTFTKVDGDKRVMPCTLNTDRLPNSHVREAKAKREARHETLSVFCTDKNEWRSFRVMNVIEIKEIQ</sequence>
<dbReference type="Pfam" id="PF10902">
    <property type="entry name" value="WYL_2"/>
    <property type="match status" value="1"/>
</dbReference>
<dbReference type="InterPro" id="IPR024401">
    <property type="entry name" value="WYL_prot"/>
</dbReference>
<dbReference type="EMBL" id="LR797503">
    <property type="protein sequence ID" value="CAB4221495.1"/>
    <property type="molecule type" value="Genomic_DNA"/>
</dbReference>
<organism evidence="1">
    <name type="scientific">uncultured Caudovirales phage</name>
    <dbReference type="NCBI Taxonomy" id="2100421"/>
    <lineage>
        <taxon>Viruses</taxon>
        <taxon>Duplodnaviria</taxon>
        <taxon>Heunggongvirae</taxon>
        <taxon>Uroviricota</taxon>
        <taxon>Caudoviricetes</taxon>
        <taxon>Peduoviridae</taxon>
        <taxon>Maltschvirus</taxon>
        <taxon>Maltschvirus maltsch</taxon>
    </lineage>
</organism>